<accession>A0A226D7H6</accession>
<feature type="non-terminal residue" evidence="2">
    <location>
        <position position="280"/>
    </location>
</feature>
<gene>
    <name evidence="2" type="ORF">Fcan01_23935</name>
</gene>
<feature type="transmembrane region" description="Helical" evidence="1">
    <location>
        <begin position="147"/>
        <end position="167"/>
    </location>
</feature>
<keyword evidence="1" id="KW-0472">Membrane</keyword>
<dbReference type="Proteomes" id="UP000198287">
    <property type="component" value="Unassembled WGS sequence"/>
</dbReference>
<feature type="transmembrane region" description="Helical" evidence="1">
    <location>
        <begin position="208"/>
        <end position="226"/>
    </location>
</feature>
<feature type="transmembrane region" description="Helical" evidence="1">
    <location>
        <begin position="232"/>
        <end position="254"/>
    </location>
</feature>
<feature type="transmembrane region" description="Helical" evidence="1">
    <location>
        <begin position="179"/>
        <end position="196"/>
    </location>
</feature>
<evidence type="ECO:0000313" key="3">
    <source>
        <dbReference type="Proteomes" id="UP000198287"/>
    </source>
</evidence>
<name>A0A226D7H6_FOLCA</name>
<protein>
    <submittedName>
        <fullName evidence="2">Uncharacterized protein</fullName>
    </submittedName>
</protein>
<keyword evidence="1" id="KW-1133">Transmembrane helix</keyword>
<keyword evidence="3" id="KW-1185">Reference proteome</keyword>
<keyword evidence="1" id="KW-0812">Transmembrane</keyword>
<comment type="caution">
    <text evidence="2">The sequence shown here is derived from an EMBL/GenBank/DDBJ whole genome shotgun (WGS) entry which is preliminary data.</text>
</comment>
<proteinExistence type="predicted"/>
<feature type="transmembrane region" description="Helical" evidence="1">
    <location>
        <begin position="48"/>
        <end position="71"/>
    </location>
</feature>
<evidence type="ECO:0000256" key="1">
    <source>
        <dbReference type="SAM" id="Phobius"/>
    </source>
</evidence>
<dbReference type="EMBL" id="LNIX01000030">
    <property type="protein sequence ID" value="OXA41070.1"/>
    <property type="molecule type" value="Genomic_DNA"/>
</dbReference>
<dbReference type="AlphaFoldDB" id="A0A226D7H6"/>
<organism evidence="2 3">
    <name type="scientific">Folsomia candida</name>
    <name type="common">Springtail</name>
    <dbReference type="NCBI Taxonomy" id="158441"/>
    <lineage>
        <taxon>Eukaryota</taxon>
        <taxon>Metazoa</taxon>
        <taxon>Ecdysozoa</taxon>
        <taxon>Arthropoda</taxon>
        <taxon>Hexapoda</taxon>
        <taxon>Collembola</taxon>
        <taxon>Entomobryomorpha</taxon>
        <taxon>Isotomoidea</taxon>
        <taxon>Isotomidae</taxon>
        <taxon>Proisotominae</taxon>
        <taxon>Folsomia</taxon>
    </lineage>
</organism>
<reference evidence="2 3" key="1">
    <citation type="submission" date="2015-12" db="EMBL/GenBank/DDBJ databases">
        <title>The genome of Folsomia candida.</title>
        <authorList>
            <person name="Faddeeva A."/>
            <person name="Derks M.F."/>
            <person name="Anvar Y."/>
            <person name="Smit S."/>
            <person name="Van Straalen N."/>
            <person name="Roelofs D."/>
        </authorList>
    </citation>
    <scope>NUCLEOTIDE SEQUENCE [LARGE SCALE GENOMIC DNA]</scope>
    <source>
        <strain evidence="2 3">VU population</strain>
        <tissue evidence="2">Whole body</tissue>
    </source>
</reference>
<sequence length="280" mass="31443">MVYMISFLIRFEIPADLAAVQVINFVLISTIAGNNSSPVPKVYLLIRFFIYAARITGPLLGILIGLLPIFAPCQPILLNSILCRDDLFLESTNYAVEWILSQRIMGKEDIAILKRNLRYGNYFRCLPVRWDSAIGRIVVKSPRQQRYVIAMLFVHFMATLCRLYSITLHPTKLISRSEAAFGAMVYAVTFFIRFDIPADPAAVQVMNFMLTSTIAGINSSAVPKLYLFIRYLIYASQITGPLLALLLGILAIFAPCQPVLLNSIICHDDVFFEGINSSME</sequence>
<evidence type="ECO:0000313" key="2">
    <source>
        <dbReference type="EMBL" id="OXA41070.1"/>
    </source>
</evidence>